<dbReference type="PANTHER" id="PTHR10851:SF0">
    <property type="entry name" value="PYRIDOXINE-5'-PHOSPHATE OXIDASE"/>
    <property type="match status" value="1"/>
</dbReference>
<reference evidence="6 7" key="1">
    <citation type="submission" date="2023-09" db="EMBL/GenBank/DDBJ databases">
        <title>Aquirufa genomes.</title>
        <authorList>
            <person name="Pitt A."/>
        </authorList>
    </citation>
    <scope>NUCLEOTIDE SEQUENCE [LARGE SCALE GENOMIC DNA]</scope>
    <source>
        <strain evidence="6 7">LEOWEIH-7C</strain>
    </source>
</reference>
<keyword evidence="7" id="KW-1185">Reference proteome</keyword>
<evidence type="ECO:0000256" key="1">
    <source>
        <dbReference type="ARBA" id="ARBA00001917"/>
    </source>
</evidence>
<feature type="domain" description="Pyridoxamine 5'-phosphate oxidase Alr4036 family FMN-binding" evidence="5">
    <location>
        <begin position="24"/>
        <end position="110"/>
    </location>
</feature>
<dbReference type="PANTHER" id="PTHR10851">
    <property type="entry name" value="PYRIDOXINE-5-PHOSPHATE OXIDASE"/>
    <property type="match status" value="1"/>
</dbReference>
<organism evidence="6 7">
    <name type="scientific">Aquirufa regiilacus</name>
    <dbReference type="NCBI Taxonomy" id="3024868"/>
    <lineage>
        <taxon>Bacteria</taxon>
        <taxon>Pseudomonadati</taxon>
        <taxon>Bacteroidota</taxon>
        <taxon>Cytophagia</taxon>
        <taxon>Cytophagales</taxon>
        <taxon>Flectobacillaceae</taxon>
        <taxon>Aquirufa</taxon>
    </lineage>
</organism>
<comment type="cofactor">
    <cofactor evidence="1">
        <name>FMN</name>
        <dbReference type="ChEBI" id="CHEBI:58210"/>
    </cofactor>
</comment>
<dbReference type="Pfam" id="PF12766">
    <property type="entry name" value="Pyridox_oxase_2"/>
    <property type="match status" value="1"/>
</dbReference>
<evidence type="ECO:0000256" key="3">
    <source>
        <dbReference type="ARBA" id="ARBA00022643"/>
    </source>
</evidence>
<dbReference type="InterPro" id="IPR012349">
    <property type="entry name" value="Split_barrel_FMN-bd"/>
</dbReference>
<dbReference type="InterPro" id="IPR024624">
    <property type="entry name" value="Pyridox_Oxase_Alr4036_FMN-bd"/>
</dbReference>
<protein>
    <submittedName>
        <fullName evidence="6">Pyridoxamine 5'-phosphate oxidase family protein</fullName>
    </submittedName>
</protein>
<keyword evidence="4" id="KW-0560">Oxidoreductase</keyword>
<evidence type="ECO:0000313" key="6">
    <source>
        <dbReference type="EMBL" id="MDU0808012.1"/>
    </source>
</evidence>
<accession>A0ABU3TQ64</accession>
<dbReference type="Proteomes" id="UP001249959">
    <property type="component" value="Unassembled WGS sequence"/>
</dbReference>
<dbReference type="InterPro" id="IPR000659">
    <property type="entry name" value="Pyridox_Oxase"/>
</dbReference>
<keyword evidence="3" id="KW-0288">FMN</keyword>
<sequence>MTKIAEQINFNYIDSTLEELEQDAWDRLFIGATKSRDSFHTPCVATINQGDVSIRTVVLRKAIPSTKELRFHTDIRSRKWAELEQNNSISALFYDASARIQLRVKGKAILHVNNEITSEAWQKTTLSSRKCYLTAFSPSSFTESSTSGLSEDIEQENFTLLESEVGQKNFGIVSIKVESIDWLWLNHAGHRRAFFDYKNDSYQWKIP</sequence>
<dbReference type="SUPFAM" id="SSF50475">
    <property type="entry name" value="FMN-binding split barrel"/>
    <property type="match status" value="1"/>
</dbReference>
<evidence type="ECO:0000259" key="5">
    <source>
        <dbReference type="Pfam" id="PF12766"/>
    </source>
</evidence>
<dbReference type="Gene3D" id="2.30.110.10">
    <property type="entry name" value="Electron Transport, Fmn-binding Protein, Chain A"/>
    <property type="match status" value="1"/>
</dbReference>
<dbReference type="RefSeq" id="WP_316070263.1">
    <property type="nucleotide sequence ID" value="NZ_JAVNWW010000001.1"/>
</dbReference>
<dbReference type="EMBL" id="JAVNWW010000001">
    <property type="protein sequence ID" value="MDU0808012.1"/>
    <property type="molecule type" value="Genomic_DNA"/>
</dbReference>
<keyword evidence="2" id="KW-0285">Flavoprotein</keyword>
<proteinExistence type="predicted"/>
<comment type="caution">
    <text evidence="6">The sequence shown here is derived from an EMBL/GenBank/DDBJ whole genome shotgun (WGS) entry which is preliminary data.</text>
</comment>
<evidence type="ECO:0000313" key="7">
    <source>
        <dbReference type="Proteomes" id="UP001249959"/>
    </source>
</evidence>
<gene>
    <name evidence="6" type="ORF">PQG45_03065</name>
</gene>
<evidence type="ECO:0000256" key="4">
    <source>
        <dbReference type="ARBA" id="ARBA00023002"/>
    </source>
</evidence>
<name>A0ABU3TQ64_9BACT</name>
<evidence type="ECO:0000256" key="2">
    <source>
        <dbReference type="ARBA" id="ARBA00022630"/>
    </source>
</evidence>